<keyword evidence="2" id="KW-1185">Reference proteome</keyword>
<dbReference type="Proteomes" id="UP000249390">
    <property type="component" value="Unassembled WGS sequence"/>
</dbReference>
<proteinExistence type="predicted"/>
<accession>A0A328DYN8</accession>
<gene>
    <name evidence="1" type="ORF">DM860_015982</name>
</gene>
<name>A0A328DYN8_9ASTE</name>
<evidence type="ECO:0000313" key="1">
    <source>
        <dbReference type="EMBL" id="RAL50835.1"/>
    </source>
</evidence>
<evidence type="ECO:0000313" key="2">
    <source>
        <dbReference type="Proteomes" id="UP000249390"/>
    </source>
</evidence>
<reference evidence="1 2" key="1">
    <citation type="submission" date="2018-06" db="EMBL/GenBank/DDBJ databases">
        <title>The Genome of Cuscuta australis (Dodder) Provides Insight into the Evolution of Plant Parasitism.</title>
        <authorList>
            <person name="Liu H."/>
        </authorList>
    </citation>
    <scope>NUCLEOTIDE SEQUENCE [LARGE SCALE GENOMIC DNA]</scope>
    <source>
        <strain evidence="2">cv. Yunnan</strain>
        <tissue evidence="1">Vines</tissue>
    </source>
</reference>
<protein>
    <submittedName>
        <fullName evidence="1">Uncharacterized protein</fullName>
    </submittedName>
</protein>
<sequence length="110" mass="12732">MFTYPNLLVSFLFSIKSVKVDFESPIPFEKALFKWAAGTAEEIDLVCYAYSTRNPDFYKFKVAFDYMGILVPNWKSLSKAWATYCLLGTQHHFQTPSMDVTLSQFGMFVR</sequence>
<organism evidence="1 2">
    <name type="scientific">Cuscuta australis</name>
    <dbReference type="NCBI Taxonomy" id="267555"/>
    <lineage>
        <taxon>Eukaryota</taxon>
        <taxon>Viridiplantae</taxon>
        <taxon>Streptophyta</taxon>
        <taxon>Embryophyta</taxon>
        <taxon>Tracheophyta</taxon>
        <taxon>Spermatophyta</taxon>
        <taxon>Magnoliopsida</taxon>
        <taxon>eudicotyledons</taxon>
        <taxon>Gunneridae</taxon>
        <taxon>Pentapetalae</taxon>
        <taxon>asterids</taxon>
        <taxon>lamiids</taxon>
        <taxon>Solanales</taxon>
        <taxon>Convolvulaceae</taxon>
        <taxon>Cuscuteae</taxon>
        <taxon>Cuscuta</taxon>
        <taxon>Cuscuta subgen. Grammica</taxon>
        <taxon>Cuscuta sect. Cleistogrammica</taxon>
    </lineage>
</organism>
<dbReference type="AlphaFoldDB" id="A0A328DYN8"/>
<dbReference type="EMBL" id="NQVE01000055">
    <property type="protein sequence ID" value="RAL50835.1"/>
    <property type="molecule type" value="Genomic_DNA"/>
</dbReference>
<comment type="caution">
    <text evidence="1">The sequence shown here is derived from an EMBL/GenBank/DDBJ whole genome shotgun (WGS) entry which is preliminary data.</text>
</comment>